<dbReference type="EMBL" id="BMFH01000001">
    <property type="protein sequence ID" value="GGD39902.1"/>
    <property type="molecule type" value="Genomic_DNA"/>
</dbReference>
<proteinExistence type="predicted"/>
<keyword evidence="2" id="KW-1003">Cell membrane</keyword>
<feature type="transmembrane region" description="Helical" evidence="6">
    <location>
        <begin position="482"/>
        <end position="500"/>
    </location>
</feature>
<evidence type="ECO:0000256" key="2">
    <source>
        <dbReference type="ARBA" id="ARBA00022475"/>
    </source>
</evidence>
<gene>
    <name evidence="9" type="ORF">GCM10011361_03740</name>
</gene>
<accession>A0ABQ1QQY9</accession>
<feature type="transmembrane region" description="Helical" evidence="6">
    <location>
        <begin position="428"/>
        <end position="447"/>
    </location>
</feature>
<keyword evidence="5 6" id="KW-0472">Membrane</keyword>
<feature type="transmembrane region" description="Helical" evidence="6">
    <location>
        <begin position="264"/>
        <end position="288"/>
    </location>
</feature>
<evidence type="ECO:0000259" key="7">
    <source>
        <dbReference type="Pfam" id="PF02687"/>
    </source>
</evidence>
<feature type="transmembrane region" description="Helical" evidence="6">
    <location>
        <begin position="358"/>
        <end position="383"/>
    </location>
</feature>
<keyword evidence="4 6" id="KW-1133">Transmembrane helix</keyword>
<name>A0ABQ1QQY9_9FLAO</name>
<feature type="transmembrane region" description="Helical" evidence="6">
    <location>
        <begin position="813"/>
        <end position="830"/>
    </location>
</feature>
<reference evidence="10" key="1">
    <citation type="journal article" date="2019" name="Int. J. Syst. Evol. Microbiol.">
        <title>The Global Catalogue of Microorganisms (GCM) 10K type strain sequencing project: providing services to taxonomists for standard genome sequencing and annotation.</title>
        <authorList>
            <consortium name="The Broad Institute Genomics Platform"/>
            <consortium name="The Broad Institute Genome Sequencing Center for Infectious Disease"/>
            <person name="Wu L."/>
            <person name="Ma J."/>
        </authorList>
    </citation>
    <scope>NUCLEOTIDE SEQUENCE [LARGE SCALE GENOMIC DNA]</scope>
    <source>
        <strain evidence="10">CGMCC 1.12606</strain>
    </source>
</reference>
<dbReference type="PANTHER" id="PTHR30287:SF1">
    <property type="entry name" value="INNER MEMBRANE PROTEIN"/>
    <property type="match status" value="1"/>
</dbReference>
<evidence type="ECO:0000313" key="10">
    <source>
        <dbReference type="Proteomes" id="UP000625780"/>
    </source>
</evidence>
<evidence type="ECO:0000256" key="5">
    <source>
        <dbReference type="ARBA" id="ARBA00023136"/>
    </source>
</evidence>
<protein>
    <submittedName>
        <fullName evidence="9">Permease</fullName>
    </submittedName>
</protein>
<evidence type="ECO:0000256" key="1">
    <source>
        <dbReference type="ARBA" id="ARBA00004651"/>
    </source>
</evidence>
<evidence type="ECO:0000313" key="9">
    <source>
        <dbReference type="EMBL" id="GGD39902.1"/>
    </source>
</evidence>
<keyword evidence="3 6" id="KW-0812">Transmembrane</keyword>
<keyword evidence="10" id="KW-1185">Reference proteome</keyword>
<comment type="subcellular location">
    <subcellularLocation>
        <location evidence="1">Cell membrane</location>
        <topology evidence="1">Multi-pass membrane protein</topology>
    </subcellularLocation>
</comment>
<evidence type="ECO:0000256" key="6">
    <source>
        <dbReference type="SAM" id="Phobius"/>
    </source>
</evidence>
<feature type="transmembrane region" description="Helical" evidence="6">
    <location>
        <begin position="403"/>
        <end position="422"/>
    </location>
</feature>
<feature type="transmembrane region" description="Helical" evidence="6">
    <location>
        <begin position="722"/>
        <end position="743"/>
    </location>
</feature>
<feature type="domain" description="ABC3 transporter permease C-terminal" evidence="7">
    <location>
        <begin position="726"/>
        <end position="840"/>
    </location>
</feature>
<dbReference type="InterPro" id="IPR038766">
    <property type="entry name" value="Membrane_comp_ABC_pdt"/>
</dbReference>
<evidence type="ECO:0000256" key="4">
    <source>
        <dbReference type="ARBA" id="ARBA00022989"/>
    </source>
</evidence>
<dbReference type="RefSeq" id="WP_188369011.1">
    <property type="nucleotide sequence ID" value="NZ_BMFH01000001.1"/>
</dbReference>
<comment type="caution">
    <text evidence="9">The sequence shown here is derived from an EMBL/GenBank/DDBJ whole genome shotgun (WGS) entry which is preliminary data.</text>
</comment>
<dbReference type="PANTHER" id="PTHR30287">
    <property type="entry name" value="MEMBRANE COMPONENT OF PREDICTED ABC SUPERFAMILY METABOLITE UPTAKE TRANSPORTER"/>
    <property type="match status" value="1"/>
</dbReference>
<evidence type="ECO:0000256" key="3">
    <source>
        <dbReference type="ARBA" id="ARBA00022692"/>
    </source>
</evidence>
<feature type="domain" description="MacB-like periplasmic core" evidence="8">
    <location>
        <begin position="30"/>
        <end position="234"/>
    </location>
</feature>
<feature type="transmembrane region" description="Helical" evidence="6">
    <location>
        <begin position="775"/>
        <end position="801"/>
    </location>
</feature>
<feature type="transmembrane region" description="Helical" evidence="6">
    <location>
        <begin position="309"/>
        <end position="338"/>
    </location>
</feature>
<dbReference type="InterPro" id="IPR003838">
    <property type="entry name" value="ABC3_permease_C"/>
</dbReference>
<dbReference type="Pfam" id="PF02687">
    <property type="entry name" value="FtsX"/>
    <property type="match status" value="2"/>
</dbReference>
<feature type="transmembrane region" description="Helical" evidence="6">
    <location>
        <begin position="29"/>
        <end position="50"/>
    </location>
</feature>
<dbReference type="InterPro" id="IPR025857">
    <property type="entry name" value="MacB_PCD"/>
</dbReference>
<evidence type="ECO:0000259" key="8">
    <source>
        <dbReference type="Pfam" id="PF12704"/>
    </source>
</evidence>
<sequence length="849" mass="93449">MKDLKSSGTGISWLILMAWRDLRSNAGKLFLFMSSIIIGIAALVAIQSFGNNLTASIDLQSRALMGADYVIDSNHPANEEVVRIMDSLGGPDSREINFASMVVFPKRSSSKLVQVVGTEQGFPFYGELETDPPAAARDYLVNSSALVDATVMLQQNLRPGDSIKVGNISLPIEGALKAVPGRSALSSSVAPAVFIPYDKITQTGLLQRGSRLEYKYYFVAKAGQDLEVLYEAIDHRLDAEGADLDTHLDESRRLGRRYNNFGKFLNIVAFIALLLGCVGIASAVHVYIQGKLKSIAVLKCLGASRRQTFKIFLIQVAGLGAVGGFLGTLLGVGLQIAAPVLLEEYLPVEVDVSLSFPAISLGLILGVLMSIAFALIPLMRTWYVSPLSVLRVQAENESRTGKAQLAVLGLIFLFLVLLARQILGSWEYAFFFILSLVVSFSLLYWVARILMWTVRRYFPEQLGFAIRQSLLNLFRPQNQTSVLLLSVGVGAFLISTLFFSRDILLSKVALGNDENSPNIILLDVQTDQVNAVENTINENKVPVLSNVPIVTMRVDEINGRSVNEIRNDTTSNIGRWVLNHEFRVTYRDSLIPSETIISGEWIGNSEKREVIPISVAENFASDARVEVGDRVTFNVQGVRIPTEIASIREVDWGRIQLNFSVLFPKGVLEDAPKFHVVSTRTGGDESSAILQRELVSKYPNVSIIDLRQILSLLEGILEKIGLVIRFMALLSILTGIIVLIGAVRTSKYQRIRESVLLRTLGAKNSQLLRISFYEYAFLGVLGSLTGILLSLVGSFLLARFVFEEPFVPSAEPFLILLPLLTLLVIAIGMLNSRSVLNSPPLQILRSENR</sequence>
<organism evidence="9 10">
    <name type="scientific">Muriicola marianensis</name>
    <dbReference type="NCBI Taxonomy" id="1324801"/>
    <lineage>
        <taxon>Bacteria</taxon>
        <taxon>Pseudomonadati</taxon>
        <taxon>Bacteroidota</taxon>
        <taxon>Flavobacteriia</taxon>
        <taxon>Flavobacteriales</taxon>
        <taxon>Flavobacteriaceae</taxon>
        <taxon>Muriicola</taxon>
    </lineage>
</organism>
<dbReference type="Proteomes" id="UP000625780">
    <property type="component" value="Unassembled WGS sequence"/>
</dbReference>
<dbReference type="Pfam" id="PF12704">
    <property type="entry name" value="MacB_PCD"/>
    <property type="match status" value="1"/>
</dbReference>
<feature type="domain" description="ABC3 transporter permease C-terminal" evidence="7">
    <location>
        <begin position="266"/>
        <end position="380"/>
    </location>
</feature>